<gene>
    <name evidence="1" type="ORF">FWILDA_LOCUS13308</name>
</gene>
<evidence type="ECO:0000313" key="1">
    <source>
        <dbReference type="EMBL" id="CAI2187891.1"/>
    </source>
</evidence>
<name>A0A9W4WUH5_9GLOM</name>
<organism evidence="1 2">
    <name type="scientific">Funneliformis geosporum</name>
    <dbReference type="NCBI Taxonomy" id="1117311"/>
    <lineage>
        <taxon>Eukaryota</taxon>
        <taxon>Fungi</taxon>
        <taxon>Fungi incertae sedis</taxon>
        <taxon>Mucoromycota</taxon>
        <taxon>Glomeromycotina</taxon>
        <taxon>Glomeromycetes</taxon>
        <taxon>Glomerales</taxon>
        <taxon>Glomeraceae</taxon>
        <taxon>Funneliformis</taxon>
    </lineage>
</organism>
<keyword evidence="2" id="KW-1185">Reference proteome</keyword>
<evidence type="ECO:0000313" key="2">
    <source>
        <dbReference type="Proteomes" id="UP001153678"/>
    </source>
</evidence>
<dbReference type="Proteomes" id="UP001153678">
    <property type="component" value="Unassembled WGS sequence"/>
</dbReference>
<accession>A0A9W4WUH5</accession>
<protein>
    <submittedName>
        <fullName evidence="1">12925_t:CDS:1</fullName>
    </submittedName>
</protein>
<sequence length="240" mass="27654">IYGLASVIQRSIMSIYPPTASQLISSLYNKLIKSQIKAYDEPNLPLLPNPNVDIEMLDQSSENENKLFNTLESKKYISDDSNIMEFNLNVNNNDCELSSLSSYTIDNEKRFQCKCGKIIKLHQAYNPKNLEKHNKTNNCLLTKGIHPLTSYFINSTKSKQILCIGLKGKKHLKYLQRIGGIIHYDKALCVEVLAKELFSKKVNKNFCWKKLTNNEKIKLENELVARAKWRNDFNSNLTKF</sequence>
<feature type="non-terminal residue" evidence="1">
    <location>
        <position position="240"/>
    </location>
</feature>
<dbReference type="AlphaFoldDB" id="A0A9W4WUH5"/>
<dbReference type="EMBL" id="CAMKVN010004863">
    <property type="protein sequence ID" value="CAI2187891.1"/>
    <property type="molecule type" value="Genomic_DNA"/>
</dbReference>
<proteinExistence type="predicted"/>
<comment type="caution">
    <text evidence="1">The sequence shown here is derived from an EMBL/GenBank/DDBJ whole genome shotgun (WGS) entry which is preliminary data.</text>
</comment>
<dbReference type="OrthoDB" id="2431281at2759"/>
<reference evidence="1" key="1">
    <citation type="submission" date="2022-08" db="EMBL/GenBank/DDBJ databases">
        <authorList>
            <person name="Kallberg Y."/>
            <person name="Tangrot J."/>
            <person name="Rosling A."/>
        </authorList>
    </citation>
    <scope>NUCLEOTIDE SEQUENCE</scope>
    <source>
        <strain evidence="1">Wild A</strain>
    </source>
</reference>